<evidence type="ECO:0000256" key="6">
    <source>
        <dbReference type="ARBA" id="ARBA00022692"/>
    </source>
</evidence>
<feature type="transmembrane region" description="Helical" evidence="13">
    <location>
        <begin position="53"/>
        <end position="76"/>
    </location>
</feature>
<dbReference type="PANTHER" id="PTHR30627">
    <property type="entry name" value="PEPTIDOGLYCAN D,D-TRANSPEPTIDASE"/>
    <property type="match status" value="1"/>
</dbReference>
<evidence type="ECO:0000256" key="3">
    <source>
        <dbReference type="ARBA" id="ARBA00022475"/>
    </source>
</evidence>
<accession>A0A2M8KE45</accession>
<evidence type="ECO:0000256" key="10">
    <source>
        <dbReference type="ARBA" id="ARBA00022989"/>
    </source>
</evidence>
<evidence type="ECO:0000259" key="15">
    <source>
        <dbReference type="Pfam" id="PF03717"/>
    </source>
</evidence>
<dbReference type="GO" id="GO:0008658">
    <property type="term" value="F:penicillin binding"/>
    <property type="evidence" value="ECO:0007669"/>
    <property type="project" value="InterPro"/>
</dbReference>
<protein>
    <submittedName>
        <fullName evidence="16">Penicillin-binding protein 2</fullName>
    </submittedName>
</protein>
<evidence type="ECO:0000256" key="4">
    <source>
        <dbReference type="ARBA" id="ARBA00022519"/>
    </source>
</evidence>
<keyword evidence="5" id="KW-0645">Protease</keyword>
<keyword evidence="3" id="KW-1003">Cell membrane</keyword>
<evidence type="ECO:0000256" key="7">
    <source>
        <dbReference type="ARBA" id="ARBA00022801"/>
    </source>
</evidence>
<dbReference type="InterPro" id="IPR012338">
    <property type="entry name" value="Beta-lactam/transpept-like"/>
</dbReference>
<gene>
    <name evidence="16" type="primary">mrdA</name>
    <name evidence="16" type="ORF">COU81_02230</name>
</gene>
<dbReference type="Gene3D" id="3.40.710.10">
    <property type="entry name" value="DD-peptidase/beta-lactamase superfamily"/>
    <property type="match status" value="1"/>
</dbReference>
<comment type="subcellular location">
    <subcellularLocation>
        <location evidence="2">Cell membrane</location>
    </subcellularLocation>
    <subcellularLocation>
        <location evidence="1">Membrane</location>
        <topology evidence="1">Single-pass membrane protein</topology>
    </subcellularLocation>
</comment>
<keyword evidence="6 13" id="KW-0812">Transmembrane</keyword>
<keyword evidence="12" id="KW-0961">Cell wall biogenesis/degradation</keyword>
<dbReference type="Proteomes" id="UP000231450">
    <property type="component" value="Unassembled WGS sequence"/>
</dbReference>
<evidence type="ECO:0000256" key="5">
    <source>
        <dbReference type="ARBA" id="ARBA00022670"/>
    </source>
</evidence>
<evidence type="ECO:0000256" key="11">
    <source>
        <dbReference type="ARBA" id="ARBA00023136"/>
    </source>
</evidence>
<dbReference type="SUPFAM" id="SSF56601">
    <property type="entry name" value="beta-lactamase/transpeptidase-like"/>
    <property type="match status" value="1"/>
</dbReference>
<organism evidence="16 17">
    <name type="scientific">Candidatus Portnoybacteria bacterium CG10_big_fil_rev_8_21_14_0_10_36_7</name>
    <dbReference type="NCBI Taxonomy" id="1974812"/>
    <lineage>
        <taxon>Bacteria</taxon>
        <taxon>Candidatus Portnoyibacteriota</taxon>
    </lineage>
</organism>
<feature type="domain" description="Penicillin-binding protein transpeptidase" evidence="14">
    <location>
        <begin position="312"/>
        <end position="641"/>
    </location>
</feature>
<dbReference type="Pfam" id="PF03717">
    <property type="entry name" value="PBP_dimer"/>
    <property type="match status" value="1"/>
</dbReference>
<feature type="domain" description="Penicillin-binding protein dimerisation" evidence="15">
    <location>
        <begin position="96"/>
        <end position="265"/>
    </location>
</feature>
<keyword evidence="4" id="KW-0997">Cell inner membrane</keyword>
<comment type="caution">
    <text evidence="16">The sequence shown here is derived from an EMBL/GenBank/DDBJ whole genome shotgun (WGS) entry which is preliminary data.</text>
</comment>
<dbReference type="GO" id="GO:0009252">
    <property type="term" value="P:peptidoglycan biosynthetic process"/>
    <property type="evidence" value="ECO:0007669"/>
    <property type="project" value="UniProtKB-KW"/>
</dbReference>
<evidence type="ECO:0000256" key="8">
    <source>
        <dbReference type="ARBA" id="ARBA00022960"/>
    </source>
</evidence>
<keyword evidence="10 13" id="KW-1133">Transmembrane helix</keyword>
<dbReference type="SUPFAM" id="SSF56519">
    <property type="entry name" value="Penicillin binding protein dimerisation domain"/>
    <property type="match status" value="1"/>
</dbReference>
<dbReference type="NCBIfam" id="TIGR03423">
    <property type="entry name" value="pbp2_mrdA"/>
    <property type="match status" value="1"/>
</dbReference>
<dbReference type="InterPro" id="IPR005311">
    <property type="entry name" value="PBP_dimer"/>
</dbReference>
<evidence type="ECO:0000256" key="12">
    <source>
        <dbReference type="ARBA" id="ARBA00023316"/>
    </source>
</evidence>
<keyword evidence="11 13" id="KW-0472">Membrane</keyword>
<dbReference type="InterPro" id="IPR017790">
    <property type="entry name" value="Penicillin-binding_protein_2"/>
</dbReference>
<dbReference type="InterPro" id="IPR050515">
    <property type="entry name" value="Beta-lactam/transpept"/>
</dbReference>
<dbReference type="GO" id="GO:0071555">
    <property type="term" value="P:cell wall organization"/>
    <property type="evidence" value="ECO:0007669"/>
    <property type="project" value="UniProtKB-KW"/>
</dbReference>
<dbReference type="GO" id="GO:0005886">
    <property type="term" value="C:plasma membrane"/>
    <property type="evidence" value="ECO:0007669"/>
    <property type="project" value="UniProtKB-SubCell"/>
</dbReference>
<dbReference type="GO" id="GO:0006508">
    <property type="term" value="P:proteolysis"/>
    <property type="evidence" value="ECO:0007669"/>
    <property type="project" value="UniProtKB-KW"/>
</dbReference>
<evidence type="ECO:0000256" key="13">
    <source>
        <dbReference type="SAM" id="Phobius"/>
    </source>
</evidence>
<keyword evidence="7" id="KW-0378">Hydrolase</keyword>
<dbReference type="PANTHER" id="PTHR30627:SF2">
    <property type="entry name" value="PEPTIDOGLYCAN D,D-TRANSPEPTIDASE MRDA"/>
    <property type="match status" value="1"/>
</dbReference>
<keyword evidence="8" id="KW-0133">Cell shape</keyword>
<dbReference type="GO" id="GO:0008360">
    <property type="term" value="P:regulation of cell shape"/>
    <property type="evidence" value="ECO:0007669"/>
    <property type="project" value="UniProtKB-KW"/>
</dbReference>
<dbReference type="AlphaFoldDB" id="A0A2M8KE45"/>
<name>A0A2M8KE45_9BACT</name>
<reference evidence="17" key="1">
    <citation type="submission" date="2017-09" db="EMBL/GenBank/DDBJ databases">
        <title>Depth-based differentiation of microbial function through sediment-hosted aquifers and enrichment of novel symbionts in the deep terrestrial subsurface.</title>
        <authorList>
            <person name="Probst A.J."/>
            <person name="Ladd B."/>
            <person name="Jarett J.K."/>
            <person name="Geller-Mcgrath D.E."/>
            <person name="Sieber C.M.K."/>
            <person name="Emerson J.B."/>
            <person name="Anantharaman K."/>
            <person name="Thomas B.C."/>
            <person name="Malmstrom R."/>
            <person name="Stieglmeier M."/>
            <person name="Klingl A."/>
            <person name="Woyke T."/>
            <person name="Ryan C.M."/>
            <person name="Banfield J.F."/>
        </authorList>
    </citation>
    <scope>NUCLEOTIDE SEQUENCE [LARGE SCALE GENOMIC DNA]</scope>
</reference>
<sequence length="649" mass="71339">MSFFKSANSFSGYRVKRDSRFSIDPGEILLDAKQIEGTEDKGKIEKALDRRSLAALLIICLVIIGSFIGRTAYLAIINGSDYQAVANLNKTKTSLINAPRGTIYDRNGQALAKNIGTYDISINPIKFFNQSNNLGEIAKKMSGIINIEEDEIKKLFDIEKKDINENVIIIENIEEDKALELEGALEDINGIEVDRNYLREYPLGAASAQALGYVGLMNKSDQEIYTKYFLSEKVGKAGVEVRYEDVLHGEVGKKETEIDSKGKKQRLQNLLEPKPGNNLTLTIDSDIQKIMYDSLKQAVDNLGYESKRAAGIAMNPKTGKILAMVSLPSFDPNLFSASGNGKEISKLLNNTEQPFLNRSISGLYVPGSTVKIMVGAAGLQEKLITTKTSIIDSGSINVPSIYDPNIIYTFRDWAVHGKTDLFKAIAESCNIFFYAVGGGYGNINGLGVENMGKYFASFGLGEKTGIDLYGEKEGLIPTPAWKEEAKKEDWYLGDTYHMAIGQGDLLVTPIQMAVATSAIVNGGKVVRPYIVDKITDSNDNMLSETEPTLISRVPVDQDNLTSIKKAMREMIVNGTGSALKDLPISVAAKTGSAQYSTKTEKTRTWFTGFAPYEDPQIVLTLIVEESMMGRASVMPVAKSIFQYFNDNNK</sequence>
<keyword evidence="9" id="KW-0573">Peptidoglycan synthesis</keyword>
<dbReference type="InterPro" id="IPR001460">
    <property type="entry name" value="PCN-bd_Tpept"/>
</dbReference>
<evidence type="ECO:0000259" key="14">
    <source>
        <dbReference type="Pfam" id="PF00905"/>
    </source>
</evidence>
<dbReference type="Gene3D" id="3.90.1310.10">
    <property type="entry name" value="Penicillin-binding protein 2a (Domain 2)"/>
    <property type="match status" value="1"/>
</dbReference>
<dbReference type="GO" id="GO:0009002">
    <property type="term" value="F:serine-type D-Ala-D-Ala carboxypeptidase activity"/>
    <property type="evidence" value="ECO:0007669"/>
    <property type="project" value="InterPro"/>
</dbReference>
<dbReference type="InterPro" id="IPR036138">
    <property type="entry name" value="PBP_dimer_sf"/>
</dbReference>
<dbReference type="GO" id="GO:0071972">
    <property type="term" value="F:peptidoglycan L,D-transpeptidase activity"/>
    <property type="evidence" value="ECO:0007669"/>
    <property type="project" value="TreeGrafter"/>
</dbReference>
<dbReference type="Pfam" id="PF00905">
    <property type="entry name" value="Transpeptidase"/>
    <property type="match status" value="1"/>
</dbReference>
<evidence type="ECO:0000313" key="16">
    <source>
        <dbReference type="EMBL" id="PJE58163.1"/>
    </source>
</evidence>
<evidence type="ECO:0000256" key="2">
    <source>
        <dbReference type="ARBA" id="ARBA00004236"/>
    </source>
</evidence>
<evidence type="ECO:0000256" key="9">
    <source>
        <dbReference type="ARBA" id="ARBA00022984"/>
    </source>
</evidence>
<evidence type="ECO:0000313" key="17">
    <source>
        <dbReference type="Proteomes" id="UP000231450"/>
    </source>
</evidence>
<proteinExistence type="predicted"/>
<evidence type="ECO:0000256" key="1">
    <source>
        <dbReference type="ARBA" id="ARBA00004167"/>
    </source>
</evidence>
<dbReference type="EMBL" id="PFDW01000047">
    <property type="protein sequence ID" value="PJE58163.1"/>
    <property type="molecule type" value="Genomic_DNA"/>
</dbReference>